<dbReference type="InterPro" id="IPR013525">
    <property type="entry name" value="ABC2_TM"/>
</dbReference>
<feature type="domain" description="ABC transmembrane type-2" evidence="12">
    <location>
        <begin position="31"/>
        <end position="252"/>
    </location>
</feature>
<dbReference type="InterPro" id="IPR000412">
    <property type="entry name" value="ABC_2_transport"/>
</dbReference>
<evidence type="ECO:0000313" key="13">
    <source>
        <dbReference type="EMBL" id="UYM18480.1"/>
    </source>
</evidence>
<protein>
    <recommendedName>
        <fullName evidence="11">Transport permease protein</fullName>
    </recommendedName>
</protein>
<comment type="subcellular location">
    <subcellularLocation>
        <location evidence="11">Cell inner membrane</location>
        <topology evidence="11">Multi-pass membrane protein</topology>
    </subcellularLocation>
    <subcellularLocation>
        <location evidence="1">Cell membrane</location>
        <topology evidence="1">Multi-pass membrane protein</topology>
    </subcellularLocation>
</comment>
<dbReference type="Proteomes" id="UP001163255">
    <property type="component" value="Chromosome"/>
</dbReference>
<comment type="similarity">
    <text evidence="2 11">Belongs to the ABC-2 integral membrane protein family.</text>
</comment>
<accession>A0ABY6H0N9</accession>
<keyword evidence="9" id="KW-0625">Polysaccharide transport</keyword>
<evidence type="ECO:0000256" key="5">
    <source>
        <dbReference type="ARBA" id="ARBA00022597"/>
    </source>
</evidence>
<keyword evidence="6 11" id="KW-0812">Transmembrane</keyword>
<feature type="transmembrane region" description="Helical" evidence="11">
    <location>
        <begin position="233"/>
        <end position="253"/>
    </location>
</feature>
<evidence type="ECO:0000256" key="10">
    <source>
        <dbReference type="ARBA" id="ARBA00023136"/>
    </source>
</evidence>
<dbReference type="PANTHER" id="PTHR30413:SF10">
    <property type="entry name" value="CAPSULE POLYSACCHARIDE EXPORT INNER-MEMBRANE PROTEIN CTRC"/>
    <property type="match status" value="1"/>
</dbReference>
<evidence type="ECO:0000256" key="9">
    <source>
        <dbReference type="ARBA" id="ARBA00023047"/>
    </source>
</evidence>
<keyword evidence="5" id="KW-0762">Sugar transport</keyword>
<evidence type="ECO:0000256" key="4">
    <source>
        <dbReference type="ARBA" id="ARBA00022475"/>
    </source>
</evidence>
<dbReference type="InterPro" id="IPR047817">
    <property type="entry name" value="ABC2_TM_bact-type"/>
</dbReference>
<dbReference type="EMBL" id="CP103300">
    <property type="protein sequence ID" value="UYM18480.1"/>
    <property type="molecule type" value="Genomic_DNA"/>
</dbReference>
<sequence length="259" mass="29372">MEKRSSFQIQLAVINALISRELKTRFGQYRLGIAWAFLEPIIGISIFMVMFHFRGMSAVGGLDAPVFLALGMGPLTFFTKVINQCMTAVGANKNLLIYRQVRVFDFFWTRFILEAVVSLIVLVSIFVAMWWMGFDITVNNTLKFVLVFSLLAFLGFGVGLAFGVINTIFPEPGKFLPVLMRPLMFISATFFSINEIPVAAQDYLLWNPLVHAFELMRSCFSESYNVSLVSLEYLGLCSLVVMTIGMIMFRANWRKMLTI</sequence>
<evidence type="ECO:0000256" key="6">
    <source>
        <dbReference type="ARBA" id="ARBA00022692"/>
    </source>
</evidence>
<organism evidence="13 14">
    <name type="scientific">Endozoicomonas euniceicola</name>
    <dbReference type="NCBI Taxonomy" id="1234143"/>
    <lineage>
        <taxon>Bacteria</taxon>
        <taxon>Pseudomonadati</taxon>
        <taxon>Pseudomonadota</taxon>
        <taxon>Gammaproteobacteria</taxon>
        <taxon>Oceanospirillales</taxon>
        <taxon>Endozoicomonadaceae</taxon>
        <taxon>Endozoicomonas</taxon>
    </lineage>
</organism>
<name>A0ABY6H0N9_9GAMM</name>
<dbReference type="Pfam" id="PF01061">
    <property type="entry name" value="ABC2_membrane"/>
    <property type="match status" value="1"/>
</dbReference>
<evidence type="ECO:0000259" key="12">
    <source>
        <dbReference type="PROSITE" id="PS51012"/>
    </source>
</evidence>
<evidence type="ECO:0000256" key="8">
    <source>
        <dbReference type="ARBA" id="ARBA00022989"/>
    </source>
</evidence>
<reference evidence="13" key="1">
    <citation type="submission" date="2022-10" db="EMBL/GenBank/DDBJ databases">
        <title>Completed Genome Sequence of two octocoral isolated bacterium, Endozoicomonas euniceicola EF212T and Endozoicomonas gorgoniicola PS125T.</title>
        <authorList>
            <person name="Chiou Y.-J."/>
            <person name="Chen Y.-H."/>
        </authorList>
    </citation>
    <scope>NUCLEOTIDE SEQUENCE</scope>
    <source>
        <strain evidence="13">EF212</strain>
    </source>
</reference>
<keyword evidence="7" id="KW-0972">Capsule biogenesis/degradation</keyword>
<gene>
    <name evidence="13" type="ORF">NX720_11455</name>
</gene>
<feature type="transmembrane region" description="Helical" evidence="11">
    <location>
        <begin position="178"/>
        <end position="200"/>
    </location>
</feature>
<keyword evidence="8 11" id="KW-1133">Transmembrane helix</keyword>
<evidence type="ECO:0000313" key="14">
    <source>
        <dbReference type="Proteomes" id="UP001163255"/>
    </source>
</evidence>
<feature type="transmembrane region" description="Helical" evidence="11">
    <location>
        <begin position="111"/>
        <end position="132"/>
    </location>
</feature>
<feature type="transmembrane region" description="Helical" evidence="11">
    <location>
        <begin position="29"/>
        <end position="53"/>
    </location>
</feature>
<keyword evidence="3 11" id="KW-0813">Transport</keyword>
<evidence type="ECO:0000256" key="3">
    <source>
        <dbReference type="ARBA" id="ARBA00022448"/>
    </source>
</evidence>
<keyword evidence="4 11" id="KW-1003">Cell membrane</keyword>
<evidence type="ECO:0000256" key="11">
    <source>
        <dbReference type="RuleBase" id="RU361157"/>
    </source>
</evidence>
<evidence type="ECO:0000256" key="1">
    <source>
        <dbReference type="ARBA" id="ARBA00004651"/>
    </source>
</evidence>
<feature type="transmembrane region" description="Helical" evidence="11">
    <location>
        <begin position="65"/>
        <end position="90"/>
    </location>
</feature>
<evidence type="ECO:0000256" key="2">
    <source>
        <dbReference type="ARBA" id="ARBA00007783"/>
    </source>
</evidence>
<dbReference type="PRINTS" id="PR00164">
    <property type="entry name" value="ABC2TRNSPORT"/>
</dbReference>
<dbReference type="PROSITE" id="PS51012">
    <property type="entry name" value="ABC_TM2"/>
    <property type="match status" value="1"/>
</dbReference>
<evidence type="ECO:0000256" key="7">
    <source>
        <dbReference type="ARBA" id="ARBA00022903"/>
    </source>
</evidence>
<keyword evidence="10 11" id="KW-0472">Membrane</keyword>
<dbReference type="RefSeq" id="WP_262601241.1">
    <property type="nucleotide sequence ID" value="NZ_CP103300.1"/>
</dbReference>
<proteinExistence type="inferred from homology"/>
<feature type="transmembrane region" description="Helical" evidence="11">
    <location>
        <begin position="144"/>
        <end position="166"/>
    </location>
</feature>
<dbReference type="PANTHER" id="PTHR30413">
    <property type="entry name" value="INNER MEMBRANE TRANSPORT PERMEASE"/>
    <property type="match status" value="1"/>
</dbReference>
<keyword evidence="14" id="KW-1185">Reference proteome</keyword>